<keyword evidence="1 2" id="KW-0143">Chaperone</keyword>
<keyword evidence="5" id="KW-1185">Reference proteome</keyword>
<dbReference type="HAMAP" id="MF_01384">
    <property type="entry name" value="UreD"/>
    <property type="match status" value="1"/>
</dbReference>
<comment type="caution">
    <text evidence="4">The sequence shown here is derived from an EMBL/GenBank/DDBJ whole genome shotgun (WGS) entry which is preliminary data.</text>
</comment>
<comment type="subunit">
    <text evidence="2">UreD, UreF and UreG form a complex that acts as a GTP-hydrolysis-dependent molecular chaperone, activating the urease apoprotein by helping to assemble the nickel containing metallocenter of UreC. The UreE protein probably delivers the nickel.</text>
</comment>
<reference evidence="4 5" key="1">
    <citation type="submission" date="2020-08" db="EMBL/GenBank/DDBJ databases">
        <title>Sequencing the genomes of 1000 actinobacteria strains.</title>
        <authorList>
            <person name="Klenk H.-P."/>
        </authorList>
    </citation>
    <scope>NUCLEOTIDE SEQUENCE [LARGE SCALE GENOMIC DNA]</scope>
    <source>
        <strain evidence="4 5">DSM 45582</strain>
    </source>
</reference>
<organism evidence="4 5">
    <name type="scientific">Saccharopolyspora gloriosae</name>
    <dbReference type="NCBI Taxonomy" id="455344"/>
    <lineage>
        <taxon>Bacteria</taxon>
        <taxon>Bacillati</taxon>
        <taxon>Actinomycetota</taxon>
        <taxon>Actinomycetes</taxon>
        <taxon>Pseudonocardiales</taxon>
        <taxon>Pseudonocardiaceae</taxon>
        <taxon>Saccharopolyspora</taxon>
    </lineage>
</organism>
<proteinExistence type="inferred from homology"/>
<comment type="subcellular location">
    <subcellularLocation>
        <location evidence="2">Cytoplasm</location>
    </subcellularLocation>
</comment>
<evidence type="ECO:0000256" key="3">
    <source>
        <dbReference type="SAM" id="MobiDB-lite"/>
    </source>
</evidence>
<accession>A0A840NLY3</accession>
<evidence type="ECO:0000313" key="4">
    <source>
        <dbReference type="EMBL" id="MBB5072091.1"/>
    </source>
</evidence>
<evidence type="ECO:0000256" key="2">
    <source>
        <dbReference type="HAMAP-Rule" id="MF_01384"/>
    </source>
</evidence>
<comment type="function">
    <text evidence="2">Required for maturation of urease via the functional incorporation of the urease nickel metallocenter.</text>
</comment>
<keyword evidence="2" id="KW-0963">Cytoplasm</keyword>
<dbReference type="AlphaFoldDB" id="A0A840NLY3"/>
<protein>
    <recommendedName>
        <fullName evidence="2">Urease accessory protein UreD</fullName>
    </recommendedName>
</protein>
<gene>
    <name evidence="2" type="primary">ureD</name>
    <name evidence="4" type="ORF">BJ969_005179</name>
</gene>
<comment type="similarity">
    <text evidence="2">Belongs to the UreD family.</text>
</comment>
<dbReference type="GO" id="GO:0016151">
    <property type="term" value="F:nickel cation binding"/>
    <property type="evidence" value="ECO:0007669"/>
    <property type="project" value="UniProtKB-UniRule"/>
</dbReference>
<sequence length="275" mass="28363">MKASAVLRVELDARGRSVVRELRCAAPLTLVHRRAAVAGADGAIVHLVSSAAAPLGGDELRLRVHIGPGARLQLRGTAATVALPGRCGGASSADVRMEIGAGGSVDYRPGTTVVTARAEHRAAFRADLAADARLRCREVLVLGRHGEPSGELRTTTDLVRDGVPLLRQHLDLGPGPLADSAGHLAGARVLGTETLLGGTDPATPSSGPWWSLVPLPAGGALATALAADVVTARRRLTRALQHHPEAAVQPPEASDDNPDGDIAVSAPARNRTNRP</sequence>
<dbReference type="InterPro" id="IPR002669">
    <property type="entry name" value="UreD"/>
</dbReference>
<keyword evidence="2" id="KW-0996">Nickel insertion</keyword>
<dbReference type="GO" id="GO:0005737">
    <property type="term" value="C:cytoplasm"/>
    <property type="evidence" value="ECO:0007669"/>
    <property type="project" value="UniProtKB-SubCell"/>
</dbReference>
<feature type="region of interest" description="Disordered" evidence="3">
    <location>
        <begin position="242"/>
        <end position="275"/>
    </location>
</feature>
<dbReference type="Proteomes" id="UP000580474">
    <property type="component" value="Unassembled WGS sequence"/>
</dbReference>
<dbReference type="Pfam" id="PF01774">
    <property type="entry name" value="UreD"/>
    <property type="match status" value="1"/>
</dbReference>
<evidence type="ECO:0000313" key="5">
    <source>
        <dbReference type="Proteomes" id="UP000580474"/>
    </source>
</evidence>
<evidence type="ECO:0000256" key="1">
    <source>
        <dbReference type="ARBA" id="ARBA00023186"/>
    </source>
</evidence>
<dbReference type="EMBL" id="JACHIV010000001">
    <property type="protein sequence ID" value="MBB5072091.1"/>
    <property type="molecule type" value="Genomic_DNA"/>
</dbReference>
<name>A0A840NLY3_9PSEU</name>